<evidence type="ECO:0000256" key="10">
    <source>
        <dbReference type="SAM" id="MobiDB-lite"/>
    </source>
</evidence>
<dbReference type="Proteomes" id="UP000183982">
    <property type="component" value="Unassembled WGS sequence"/>
</dbReference>
<dbReference type="Pfam" id="PF02416">
    <property type="entry name" value="TatA_B_E"/>
    <property type="match status" value="1"/>
</dbReference>
<dbReference type="EMBL" id="FQZQ01000011">
    <property type="protein sequence ID" value="SHJ67186.1"/>
    <property type="molecule type" value="Genomic_DNA"/>
</dbReference>
<sequence length="123" mass="12916">MEMQKTALKDTFDTDLMLSVPGVKTYLGLVISGGAHLVAPMLRRNTMGIGNIGLPGLLLIAVVVLVLFGRGKISSLMGEVGKGITSFKKGINEGQAELEQEAADAAEKAKDVTPSETTDKDNA</sequence>
<keyword evidence="8 9" id="KW-0472">Membrane</keyword>
<feature type="region of interest" description="Disordered" evidence="10">
    <location>
        <begin position="98"/>
        <end position="123"/>
    </location>
</feature>
<name>A0A1M6L7K9_9RHOB</name>
<organism evidence="11 12">
    <name type="scientific">Shimia gijangensis</name>
    <dbReference type="NCBI Taxonomy" id="1470563"/>
    <lineage>
        <taxon>Bacteria</taxon>
        <taxon>Pseudomonadati</taxon>
        <taxon>Pseudomonadota</taxon>
        <taxon>Alphaproteobacteria</taxon>
        <taxon>Rhodobacterales</taxon>
        <taxon>Roseobacteraceae</taxon>
    </lineage>
</organism>
<keyword evidence="12" id="KW-1185">Reference proteome</keyword>
<evidence type="ECO:0000256" key="7">
    <source>
        <dbReference type="ARBA" id="ARBA00023010"/>
    </source>
</evidence>
<evidence type="ECO:0000256" key="8">
    <source>
        <dbReference type="ARBA" id="ARBA00023136"/>
    </source>
</evidence>
<evidence type="ECO:0000256" key="3">
    <source>
        <dbReference type="ARBA" id="ARBA00022475"/>
    </source>
</evidence>
<dbReference type="STRING" id="1470563.SAMN05444000_111107"/>
<gene>
    <name evidence="9" type="primary">tatA</name>
    <name evidence="11" type="ORF">SAMN05444000_111107</name>
</gene>
<evidence type="ECO:0000256" key="5">
    <source>
        <dbReference type="ARBA" id="ARBA00022927"/>
    </source>
</evidence>
<evidence type="ECO:0000256" key="2">
    <source>
        <dbReference type="ARBA" id="ARBA00022448"/>
    </source>
</evidence>
<dbReference type="InterPro" id="IPR006312">
    <property type="entry name" value="TatA/E"/>
</dbReference>
<feature type="transmembrane region" description="Helical" evidence="9">
    <location>
        <begin position="25"/>
        <end position="42"/>
    </location>
</feature>
<evidence type="ECO:0000256" key="9">
    <source>
        <dbReference type="HAMAP-Rule" id="MF_00236"/>
    </source>
</evidence>
<reference evidence="12" key="1">
    <citation type="submission" date="2016-11" db="EMBL/GenBank/DDBJ databases">
        <authorList>
            <person name="Varghese N."/>
            <person name="Submissions S."/>
        </authorList>
    </citation>
    <scope>NUCLEOTIDE SEQUENCE [LARGE SCALE GENOMIC DNA]</scope>
    <source>
        <strain evidence="12">DSM 100564</strain>
    </source>
</reference>
<comment type="similarity">
    <text evidence="9">Belongs to the TatA/E family.</text>
</comment>
<dbReference type="PANTHER" id="PTHR42982:SF1">
    <property type="entry name" value="SEC-INDEPENDENT PROTEIN TRANSLOCASE PROTEIN TATA"/>
    <property type="match status" value="1"/>
</dbReference>
<protein>
    <recommendedName>
        <fullName evidence="9">Sec-independent protein translocase protein TatA</fullName>
    </recommendedName>
</protein>
<keyword evidence="5 9" id="KW-0653">Protein transport</keyword>
<keyword evidence="4 9" id="KW-0812">Transmembrane</keyword>
<evidence type="ECO:0000313" key="12">
    <source>
        <dbReference type="Proteomes" id="UP000183982"/>
    </source>
</evidence>
<comment type="caution">
    <text evidence="9">Lacks conserved residue(s) required for the propagation of feature annotation.</text>
</comment>
<keyword evidence="2 9" id="KW-0813">Transport</keyword>
<comment type="subcellular location">
    <subcellularLocation>
        <location evidence="1 9">Cell membrane</location>
        <topology evidence="1 9">Single-pass membrane protein</topology>
    </subcellularLocation>
</comment>
<dbReference type="GO" id="GO:0033281">
    <property type="term" value="C:TAT protein transport complex"/>
    <property type="evidence" value="ECO:0007669"/>
    <property type="project" value="UniProtKB-UniRule"/>
</dbReference>
<evidence type="ECO:0000256" key="4">
    <source>
        <dbReference type="ARBA" id="ARBA00022692"/>
    </source>
</evidence>
<comment type="subunit">
    <text evidence="9">The Tat system comprises two distinct complexes: a TatABC complex, containing multiple copies of TatA, TatB and TatC subunits, and a separate TatA complex, containing only TatA subunits. Substrates initially bind to the TatABC complex, which probably triggers association of the separate TatA complex to form the active translocon.</text>
</comment>
<feature type="compositionally biased region" description="Basic and acidic residues" evidence="10">
    <location>
        <begin position="105"/>
        <end position="123"/>
    </location>
</feature>
<dbReference type="Gene3D" id="1.20.5.3310">
    <property type="match status" value="1"/>
</dbReference>
<evidence type="ECO:0000256" key="6">
    <source>
        <dbReference type="ARBA" id="ARBA00022989"/>
    </source>
</evidence>
<dbReference type="HAMAP" id="MF_00236">
    <property type="entry name" value="TatA_E"/>
    <property type="match status" value="1"/>
</dbReference>
<keyword evidence="7 9" id="KW-0811">Translocation</keyword>
<keyword evidence="6 9" id="KW-1133">Transmembrane helix</keyword>
<dbReference type="AlphaFoldDB" id="A0A1M6L7K9"/>
<proteinExistence type="inferred from homology"/>
<dbReference type="GO" id="GO:0008320">
    <property type="term" value="F:protein transmembrane transporter activity"/>
    <property type="evidence" value="ECO:0007669"/>
    <property type="project" value="UniProtKB-UniRule"/>
</dbReference>
<evidence type="ECO:0000256" key="1">
    <source>
        <dbReference type="ARBA" id="ARBA00004162"/>
    </source>
</evidence>
<keyword evidence="3 9" id="KW-1003">Cell membrane</keyword>
<evidence type="ECO:0000313" key="11">
    <source>
        <dbReference type="EMBL" id="SHJ67186.1"/>
    </source>
</evidence>
<feature type="transmembrane region" description="Helical" evidence="9">
    <location>
        <begin position="48"/>
        <end position="68"/>
    </location>
</feature>
<dbReference type="PANTHER" id="PTHR42982">
    <property type="entry name" value="SEC-INDEPENDENT PROTEIN TRANSLOCASE PROTEIN TATA"/>
    <property type="match status" value="1"/>
</dbReference>
<dbReference type="InterPro" id="IPR003369">
    <property type="entry name" value="TatA/B/E"/>
</dbReference>
<accession>A0A1M6L7K9</accession>
<comment type="function">
    <text evidence="9">Part of the twin-arginine translocation (Tat) system that transports large folded proteins containing a characteristic twin-arginine motif in their signal peptide across membranes. TatA could form the protein-conducting channel of the Tat system.</text>
</comment>
<dbReference type="GO" id="GO:0043953">
    <property type="term" value="P:protein transport by the Tat complex"/>
    <property type="evidence" value="ECO:0007669"/>
    <property type="project" value="UniProtKB-UniRule"/>
</dbReference>